<evidence type="ECO:0008006" key="4">
    <source>
        <dbReference type="Google" id="ProtNLM"/>
    </source>
</evidence>
<keyword evidence="3" id="KW-1185">Reference proteome</keyword>
<gene>
    <name evidence="2" type="ORF">QYE76_008496</name>
</gene>
<feature type="region of interest" description="Disordered" evidence="1">
    <location>
        <begin position="255"/>
        <end position="343"/>
    </location>
</feature>
<feature type="compositionally biased region" description="Acidic residues" evidence="1">
    <location>
        <begin position="165"/>
        <end position="177"/>
    </location>
</feature>
<comment type="caution">
    <text evidence="2">The sequence shown here is derived from an EMBL/GenBank/DDBJ whole genome shotgun (WGS) entry which is preliminary data.</text>
</comment>
<feature type="region of interest" description="Disordered" evidence="1">
    <location>
        <begin position="149"/>
        <end position="218"/>
    </location>
</feature>
<sequence length="359" mass="39153">MEAELKDLVVEDWEWRVQKLTNSDFAVFFPSKESLRMAIRGGGLTLPSSKLHVIVTSSSGDPAAAEKLLDVWVKLFDVPPPFRQAVRILVATRELGRPIAVDEGSLESPLDPVRLLLGCKQPLHLPPFFTLFVDSQGFRVRVVPELAHAGEVGAPPPPPPKPTDDQEEDLDESEEDGWDGRRGKHNRKDKAEDPKLPTTVVGPKHKSAQVTQSEAQPSASGIKLLATAFSQYGSNLCKSGDIFPTLAKLLTPSRLSTDETEDTEGGQPPFSPSQITESATPEELAASGQSRPSLWKAQPLSEEDRAELGLPSPSLDSDPEAMLARERRSKNNNDRPSKVHSPVVQEVAIQLDFLGESVT</sequence>
<organism evidence="2 3">
    <name type="scientific">Lolium multiflorum</name>
    <name type="common">Italian ryegrass</name>
    <name type="synonym">Lolium perenne subsp. multiflorum</name>
    <dbReference type="NCBI Taxonomy" id="4521"/>
    <lineage>
        <taxon>Eukaryota</taxon>
        <taxon>Viridiplantae</taxon>
        <taxon>Streptophyta</taxon>
        <taxon>Embryophyta</taxon>
        <taxon>Tracheophyta</taxon>
        <taxon>Spermatophyta</taxon>
        <taxon>Magnoliopsida</taxon>
        <taxon>Liliopsida</taxon>
        <taxon>Poales</taxon>
        <taxon>Poaceae</taxon>
        <taxon>BOP clade</taxon>
        <taxon>Pooideae</taxon>
        <taxon>Poodae</taxon>
        <taxon>Poeae</taxon>
        <taxon>Poeae Chloroplast Group 2 (Poeae type)</taxon>
        <taxon>Loliodinae</taxon>
        <taxon>Loliinae</taxon>
        <taxon>Lolium</taxon>
    </lineage>
</organism>
<name>A0AAD8TT21_LOLMU</name>
<accession>A0AAD8TT21</accession>
<proteinExistence type="predicted"/>
<dbReference type="Proteomes" id="UP001231189">
    <property type="component" value="Unassembled WGS sequence"/>
</dbReference>
<reference evidence="2" key="1">
    <citation type="submission" date="2023-07" db="EMBL/GenBank/DDBJ databases">
        <title>A chromosome-level genome assembly of Lolium multiflorum.</title>
        <authorList>
            <person name="Chen Y."/>
            <person name="Copetti D."/>
            <person name="Kolliker R."/>
            <person name="Studer B."/>
        </authorList>
    </citation>
    <scope>NUCLEOTIDE SEQUENCE</scope>
    <source>
        <strain evidence="2">02402/16</strain>
        <tissue evidence="2">Leaf</tissue>
    </source>
</reference>
<protein>
    <recommendedName>
        <fullName evidence="4">DUF4283 domain-containing protein</fullName>
    </recommendedName>
</protein>
<evidence type="ECO:0000256" key="1">
    <source>
        <dbReference type="SAM" id="MobiDB-lite"/>
    </source>
</evidence>
<feature type="compositionally biased region" description="Basic and acidic residues" evidence="1">
    <location>
        <begin position="323"/>
        <end position="337"/>
    </location>
</feature>
<dbReference type="PANTHER" id="PTHR33170">
    <property type="entry name" value="DUF4283 DOMAIN-CONTAINING PROTEIN-RELATED"/>
    <property type="match status" value="1"/>
</dbReference>
<dbReference type="AlphaFoldDB" id="A0AAD8TT21"/>
<evidence type="ECO:0000313" key="2">
    <source>
        <dbReference type="EMBL" id="KAK1691799.1"/>
    </source>
</evidence>
<evidence type="ECO:0000313" key="3">
    <source>
        <dbReference type="Proteomes" id="UP001231189"/>
    </source>
</evidence>
<feature type="compositionally biased region" description="Polar residues" evidence="1">
    <location>
        <begin position="208"/>
        <end position="218"/>
    </location>
</feature>
<dbReference type="EMBL" id="JAUUTY010000001">
    <property type="protein sequence ID" value="KAK1691799.1"/>
    <property type="molecule type" value="Genomic_DNA"/>
</dbReference>
<dbReference type="PANTHER" id="PTHR33170:SF2">
    <property type="entry name" value="OS12G0531500 PROTEIN"/>
    <property type="match status" value="1"/>
</dbReference>